<keyword evidence="3" id="KW-1185">Reference proteome</keyword>
<feature type="compositionally biased region" description="Basic and acidic residues" evidence="1">
    <location>
        <begin position="114"/>
        <end position="123"/>
    </location>
</feature>
<accession>A0A6A6SN64</accession>
<protein>
    <submittedName>
        <fullName evidence="2">Uncharacterized protein</fullName>
    </submittedName>
</protein>
<dbReference type="AlphaFoldDB" id="A0A6A6SN64"/>
<dbReference type="Proteomes" id="UP000799324">
    <property type="component" value="Unassembled WGS sequence"/>
</dbReference>
<gene>
    <name evidence="2" type="ORF">K491DRAFT_208544</name>
</gene>
<evidence type="ECO:0000256" key="1">
    <source>
        <dbReference type="SAM" id="MobiDB-lite"/>
    </source>
</evidence>
<feature type="region of interest" description="Disordered" evidence="1">
    <location>
        <begin position="75"/>
        <end position="124"/>
    </location>
</feature>
<feature type="region of interest" description="Disordered" evidence="1">
    <location>
        <begin position="1"/>
        <end position="29"/>
    </location>
</feature>
<name>A0A6A6SN64_9PLEO</name>
<organism evidence="2 3">
    <name type="scientific">Lophiostoma macrostomum CBS 122681</name>
    <dbReference type="NCBI Taxonomy" id="1314788"/>
    <lineage>
        <taxon>Eukaryota</taxon>
        <taxon>Fungi</taxon>
        <taxon>Dikarya</taxon>
        <taxon>Ascomycota</taxon>
        <taxon>Pezizomycotina</taxon>
        <taxon>Dothideomycetes</taxon>
        <taxon>Pleosporomycetidae</taxon>
        <taxon>Pleosporales</taxon>
        <taxon>Lophiostomataceae</taxon>
        <taxon>Lophiostoma</taxon>
    </lineage>
</organism>
<feature type="compositionally biased region" description="Basic residues" evidence="1">
    <location>
        <begin position="11"/>
        <end position="29"/>
    </location>
</feature>
<dbReference type="OrthoDB" id="3797508at2759"/>
<proteinExistence type="predicted"/>
<feature type="compositionally biased region" description="Basic residues" evidence="1">
    <location>
        <begin position="75"/>
        <end position="101"/>
    </location>
</feature>
<evidence type="ECO:0000313" key="3">
    <source>
        <dbReference type="Proteomes" id="UP000799324"/>
    </source>
</evidence>
<sequence length="218" mass="25430">MCWVTFSSKEGKRHHHHPHLHHPHLHHHAHPDTEFLVRTDRTSFEVETEAPIPTTLYPSHDYSRVRIVTPTLERHHRQHHHLHPLHMHPTRLHGHGRKRAQTPRPPPPSRRSSRSRERSRDPIYKIQTVDEGALAGYRTTVVEPAQHEVRETTRIALRETRPERRGLRRVAGYEVLAREVPWSWDCVSSVADSGARDRGRRGRSGLRFPPFGSPGSWM</sequence>
<evidence type="ECO:0000313" key="2">
    <source>
        <dbReference type="EMBL" id="KAF2649296.1"/>
    </source>
</evidence>
<reference evidence="2" key="1">
    <citation type="journal article" date="2020" name="Stud. Mycol.">
        <title>101 Dothideomycetes genomes: a test case for predicting lifestyles and emergence of pathogens.</title>
        <authorList>
            <person name="Haridas S."/>
            <person name="Albert R."/>
            <person name="Binder M."/>
            <person name="Bloem J."/>
            <person name="Labutti K."/>
            <person name="Salamov A."/>
            <person name="Andreopoulos B."/>
            <person name="Baker S."/>
            <person name="Barry K."/>
            <person name="Bills G."/>
            <person name="Bluhm B."/>
            <person name="Cannon C."/>
            <person name="Castanera R."/>
            <person name="Culley D."/>
            <person name="Daum C."/>
            <person name="Ezra D."/>
            <person name="Gonzalez J."/>
            <person name="Henrissat B."/>
            <person name="Kuo A."/>
            <person name="Liang C."/>
            <person name="Lipzen A."/>
            <person name="Lutzoni F."/>
            <person name="Magnuson J."/>
            <person name="Mondo S."/>
            <person name="Nolan M."/>
            <person name="Ohm R."/>
            <person name="Pangilinan J."/>
            <person name="Park H.-J."/>
            <person name="Ramirez L."/>
            <person name="Alfaro M."/>
            <person name="Sun H."/>
            <person name="Tritt A."/>
            <person name="Yoshinaga Y."/>
            <person name="Zwiers L.-H."/>
            <person name="Turgeon B."/>
            <person name="Goodwin S."/>
            <person name="Spatafora J."/>
            <person name="Crous P."/>
            <person name="Grigoriev I."/>
        </authorList>
    </citation>
    <scope>NUCLEOTIDE SEQUENCE</scope>
    <source>
        <strain evidence="2">CBS 122681</strain>
    </source>
</reference>
<feature type="region of interest" description="Disordered" evidence="1">
    <location>
        <begin position="192"/>
        <end position="218"/>
    </location>
</feature>
<dbReference type="EMBL" id="MU004498">
    <property type="protein sequence ID" value="KAF2649296.1"/>
    <property type="molecule type" value="Genomic_DNA"/>
</dbReference>